<evidence type="ECO:0000256" key="1">
    <source>
        <dbReference type="SAM" id="MobiDB-lite"/>
    </source>
</evidence>
<protein>
    <submittedName>
        <fullName evidence="4">Uncharacterized protein</fullName>
    </submittedName>
</protein>
<dbReference type="EMBL" id="LAZR01019617">
    <property type="protein sequence ID" value="KKL91872.1"/>
    <property type="molecule type" value="Genomic_DNA"/>
</dbReference>
<feature type="compositionally biased region" description="Basic and acidic residues" evidence="1">
    <location>
        <begin position="48"/>
        <end position="58"/>
    </location>
</feature>
<evidence type="ECO:0000313" key="4">
    <source>
        <dbReference type="EMBL" id="KKM84195.1"/>
    </source>
</evidence>
<dbReference type="EMBL" id="LAZR01007602">
    <property type="protein sequence ID" value="KKM84195.1"/>
    <property type="molecule type" value="Genomic_DNA"/>
</dbReference>
<reference evidence="4" key="1">
    <citation type="journal article" date="2015" name="Nature">
        <title>Complex archaea that bridge the gap between prokaryotes and eukaryotes.</title>
        <authorList>
            <person name="Spang A."/>
            <person name="Saw J.H."/>
            <person name="Jorgensen S.L."/>
            <person name="Zaremba-Niedzwiedzka K."/>
            <person name="Martijn J."/>
            <person name="Lind A.E."/>
            <person name="van Eijk R."/>
            <person name="Schleper C."/>
            <person name="Guy L."/>
            <person name="Ettema T.J."/>
        </authorList>
    </citation>
    <scope>NUCLEOTIDE SEQUENCE</scope>
</reference>
<evidence type="ECO:0000313" key="3">
    <source>
        <dbReference type="EMBL" id="KKL91872.1"/>
    </source>
</evidence>
<gene>
    <name evidence="4" type="ORF">LCGC14_1301620</name>
    <name evidence="3" type="ORF">LCGC14_1890400</name>
    <name evidence="2" type="ORF">LCGC14_2241630</name>
</gene>
<accession>A0A0F9N5Z6</accession>
<comment type="caution">
    <text evidence="4">The sequence shown here is derived from an EMBL/GenBank/DDBJ whole genome shotgun (WGS) entry which is preliminary data.</text>
</comment>
<organism evidence="4">
    <name type="scientific">marine sediment metagenome</name>
    <dbReference type="NCBI Taxonomy" id="412755"/>
    <lineage>
        <taxon>unclassified sequences</taxon>
        <taxon>metagenomes</taxon>
        <taxon>ecological metagenomes</taxon>
    </lineage>
</organism>
<feature type="compositionally biased region" description="Polar residues" evidence="1">
    <location>
        <begin position="36"/>
        <end position="45"/>
    </location>
</feature>
<feature type="region of interest" description="Disordered" evidence="1">
    <location>
        <begin position="32"/>
        <end position="58"/>
    </location>
</feature>
<sequence>MSELTLSKPTKFENVERYTVYIVKSGLLTGVAGEGNTPQEATRNAQGKIEKGEGELKE</sequence>
<dbReference type="AlphaFoldDB" id="A0A0F9N5Z6"/>
<name>A0A0F9N5Z6_9ZZZZ</name>
<dbReference type="EMBL" id="LAZR01030366">
    <property type="protein sequence ID" value="KKL56816.1"/>
    <property type="molecule type" value="Genomic_DNA"/>
</dbReference>
<proteinExistence type="predicted"/>
<evidence type="ECO:0000313" key="2">
    <source>
        <dbReference type="EMBL" id="KKL56816.1"/>
    </source>
</evidence>